<dbReference type="NCBIfam" id="TIGR04335">
    <property type="entry name" value="AmmeMemoSam_A"/>
    <property type="match status" value="1"/>
</dbReference>
<dbReference type="PANTHER" id="PTHR13016:SF0">
    <property type="entry name" value="AMME SYNDROME CANDIDATE GENE 1 PROTEIN"/>
    <property type="match status" value="1"/>
</dbReference>
<dbReference type="InterPro" id="IPR023472">
    <property type="entry name" value="Uncharacterised_MJ0810"/>
</dbReference>
<feature type="domain" description="AMMECR1" evidence="2">
    <location>
        <begin position="5"/>
        <end position="195"/>
    </location>
</feature>
<evidence type="ECO:0000313" key="4">
    <source>
        <dbReference type="Proteomes" id="UP000606463"/>
    </source>
</evidence>
<dbReference type="SUPFAM" id="SSF143447">
    <property type="entry name" value="AMMECR1-like"/>
    <property type="match status" value="1"/>
</dbReference>
<gene>
    <name evidence="3" type="ORF">EYH37_02575</name>
</gene>
<sequence>MINTDDAKVLINLARSAIEKALKGKNIDVPQWVREKYSQPAGVFVTLKKGGRLRGCIGLPYPVLPLWKATVHAALGAAFEDPRFPPLQSEEELNNTTFELTILTPPRELKVEDKRLLPQLIKVGRYGLIVEAMGRSGLLLPQVPIEQGWDSVTFLAHTCLKAGLPPDCWLWDKTKVKTFQGLVFEELSPRGEVVKRESA</sequence>
<protein>
    <recommendedName>
        <fullName evidence="1">Protein EYH37_02575</fullName>
    </recommendedName>
</protein>
<dbReference type="InterPro" id="IPR036071">
    <property type="entry name" value="AMMECR1_dom_sf"/>
</dbReference>
<dbReference type="Proteomes" id="UP000606463">
    <property type="component" value="Unassembled WGS sequence"/>
</dbReference>
<dbReference type="NCBIfam" id="TIGR00296">
    <property type="entry name" value="TIGR00296 family protein"/>
    <property type="match status" value="1"/>
</dbReference>
<dbReference type="PROSITE" id="PS51112">
    <property type="entry name" value="AMMECR1"/>
    <property type="match status" value="1"/>
</dbReference>
<evidence type="ECO:0000256" key="1">
    <source>
        <dbReference type="HAMAP-Rule" id="MF_00645"/>
    </source>
</evidence>
<evidence type="ECO:0000313" key="3">
    <source>
        <dbReference type="EMBL" id="HIP98239.1"/>
    </source>
</evidence>
<reference evidence="3" key="1">
    <citation type="journal article" date="2020" name="ISME J.">
        <title>Gammaproteobacteria mediating utilization of methyl-, sulfur- and petroleum organic compounds in deep ocean hydrothermal plumes.</title>
        <authorList>
            <person name="Zhou Z."/>
            <person name="Liu Y."/>
            <person name="Pan J."/>
            <person name="Cron B.R."/>
            <person name="Toner B.M."/>
            <person name="Anantharaman K."/>
            <person name="Breier J.A."/>
            <person name="Dick G.J."/>
            <person name="Li M."/>
        </authorList>
    </citation>
    <scope>NUCLEOTIDE SEQUENCE</scope>
    <source>
        <strain evidence="3">SZUA-1501</strain>
    </source>
</reference>
<dbReference type="InterPro" id="IPR027485">
    <property type="entry name" value="AMMECR1_N"/>
</dbReference>
<dbReference type="AlphaFoldDB" id="A0A9D0YQP7"/>
<name>A0A9D0YQP7_AQUAO</name>
<evidence type="ECO:0000259" key="2">
    <source>
        <dbReference type="PROSITE" id="PS51112"/>
    </source>
</evidence>
<dbReference type="HAMAP" id="MF_00645">
    <property type="entry name" value="AMMECR1"/>
    <property type="match status" value="1"/>
</dbReference>
<dbReference type="PANTHER" id="PTHR13016">
    <property type="entry name" value="AMMECR1 HOMOLOG"/>
    <property type="match status" value="1"/>
</dbReference>
<comment type="caution">
    <text evidence="3">The sequence shown here is derived from an EMBL/GenBank/DDBJ whole genome shotgun (WGS) entry which is preliminary data.</text>
</comment>
<proteinExistence type="inferred from homology"/>
<organism evidence="3 4">
    <name type="scientific">Aquifex aeolicus</name>
    <dbReference type="NCBI Taxonomy" id="63363"/>
    <lineage>
        <taxon>Bacteria</taxon>
        <taxon>Pseudomonadati</taxon>
        <taxon>Aquificota</taxon>
        <taxon>Aquificia</taxon>
        <taxon>Aquificales</taxon>
        <taxon>Aquificaceae</taxon>
        <taxon>Aquifex</taxon>
    </lineage>
</organism>
<dbReference type="InterPro" id="IPR023473">
    <property type="entry name" value="AMMECR1"/>
</dbReference>
<dbReference type="Gene3D" id="3.30.700.20">
    <property type="entry name" value="Hypothetical protein ph0010, domain 1"/>
    <property type="match status" value="1"/>
</dbReference>
<dbReference type="Pfam" id="PF01871">
    <property type="entry name" value="AMMECR1"/>
    <property type="match status" value="1"/>
</dbReference>
<dbReference type="Gene3D" id="3.30.1490.150">
    <property type="entry name" value="Hypothetical protein ph0010, domain 2"/>
    <property type="match status" value="1"/>
</dbReference>
<dbReference type="InterPro" id="IPR027623">
    <property type="entry name" value="AmmeMemoSam_A"/>
</dbReference>
<accession>A0A9D0YQP7</accession>
<dbReference type="InterPro" id="IPR002733">
    <property type="entry name" value="AMMECR1_domain"/>
</dbReference>
<dbReference type="EMBL" id="DQVE01000027">
    <property type="protein sequence ID" value="HIP98239.1"/>
    <property type="molecule type" value="Genomic_DNA"/>
</dbReference>